<sequence>MKLLINRYQPEYSLASSLLVSKSNLYVTVKHSSFPTAFQYSTINALVQGYFDGSLSFAELSQKGDVKLGIIDGLDCEMIALGGADYRIDHQGLAQSTSILEKMPAVIPFQPRILLALPEGFSYLQLQQVLDKSLLNNNHIQPIRINGHFYDLKVRSGLKQAPPYLPPVDIIKTDRIIFKHQDTEGTLVGFKTPDYMNNLNVPSYHFHFINNPRKFGGHALNLKASNGDTHIASAHQLKLRLPNDPAFNQLNLSRDQLEDLEIVEKGH</sequence>
<dbReference type="Pfam" id="PF03306">
    <property type="entry name" value="AAL_decarboxy"/>
    <property type="match status" value="1"/>
</dbReference>
<evidence type="ECO:0000256" key="1">
    <source>
        <dbReference type="ARBA" id="ARBA00001784"/>
    </source>
</evidence>
<dbReference type="EC" id="4.1.1.5" evidence="4 9"/>
<evidence type="ECO:0000313" key="10">
    <source>
        <dbReference type="EMBL" id="KEI72999.1"/>
    </source>
</evidence>
<gene>
    <name evidence="10" type="ORF">GV64_21795</name>
</gene>
<keyword evidence="7 9" id="KW-0005">Acetoin biosynthesis</keyword>
<evidence type="ECO:0000256" key="2">
    <source>
        <dbReference type="ARBA" id="ARBA00005170"/>
    </source>
</evidence>
<evidence type="ECO:0000313" key="11">
    <source>
        <dbReference type="Proteomes" id="UP000027997"/>
    </source>
</evidence>
<dbReference type="eggNOG" id="COG3527">
    <property type="taxonomic scope" value="Bacteria"/>
</dbReference>
<dbReference type="UniPathway" id="UPA00626">
    <property type="reaction ID" value="UER00678"/>
</dbReference>
<comment type="caution">
    <text evidence="10">The sequence shown here is derived from an EMBL/GenBank/DDBJ whole genome shotgun (WGS) entry which is preliminary data.</text>
</comment>
<name>A0A081KFS3_9GAMM</name>
<proteinExistence type="inferred from homology"/>
<protein>
    <recommendedName>
        <fullName evidence="5 9">Alpha-acetolactate decarboxylase</fullName>
        <ecNumber evidence="4 9">4.1.1.5</ecNumber>
    </recommendedName>
</protein>
<reference evidence="10 11" key="1">
    <citation type="submission" date="2014-06" db="EMBL/GenBank/DDBJ databases">
        <title>Whole Genome Sequences of Three Symbiotic Endozoicomonas Bacteria.</title>
        <authorList>
            <person name="Neave M.J."/>
            <person name="Apprill A."/>
            <person name="Voolstra C.R."/>
        </authorList>
    </citation>
    <scope>NUCLEOTIDE SEQUENCE [LARGE SCALE GENOMIC DNA]</scope>
    <source>
        <strain evidence="10 11">DSM 22380</strain>
    </source>
</reference>
<evidence type="ECO:0000256" key="9">
    <source>
        <dbReference type="PIRNR" id="PIRNR001332"/>
    </source>
</evidence>
<evidence type="ECO:0000256" key="8">
    <source>
        <dbReference type="ARBA" id="ARBA00023239"/>
    </source>
</evidence>
<evidence type="ECO:0000256" key="7">
    <source>
        <dbReference type="ARBA" id="ARBA00023061"/>
    </source>
</evidence>
<dbReference type="InterPro" id="IPR005128">
    <property type="entry name" value="Acetolactate_a_deCO2ase"/>
</dbReference>
<accession>A0A081KFS3</accession>
<dbReference type="PIRSF" id="PIRSF001332">
    <property type="entry name" value="Acetolac_decarb"/>
    <property type="match status" value="1"/>
</dbReference>
<comment type="pathway">
    <text evidence="2 9">Polyol metabolism; (R,R)-butane-2,3-diol biosynthesis; (R,R)-butane-2,3-diol from pyruvate: step 2/3.</text>
</comment>
<keyword evidence="11" id="KW-1185">Reference proteome</keyword>
<dbReference type="CDD" id="cd17299">
    <property type="entry name" value="acetolactate_decarboxylase"/>
    <property type="match status" value="1"/>
</dbReference>
<dbReference type="EMBL" id="JOJP01000001">
    <property type="protein sequence ID" value="KEI72999.1"/>
    <property type="molecule type" value="Genomic_DNA"/>
</dbReference>
<evidence type="ECO:0000256" key="4">
    <source>
        <dbReference type="ARBA" id="ARBA00013204"/>
    </source>
</evidence>
<dbReference type="Proteomes" id="UP000027997">
    <property type="component" value="Unassembled WGS sequence"/>
</dbReference>
<dbReference type="GO" id="GO:0047605">
    <property type="term" value="F:acetolactate decarboxylase activity"/>
    <property type="evidence" value="ECO:0007669"/>
    <property type="project" value="UniProtKB-UniRule"/>
</dbReference>
<keyword evidence="8 9" id="KW-0456">Lyase</keyword>
<dbReference type="Gene3D" id="3.30.1330.80">
    <property type="entry name" value="Hypothetical protein, similar to alpha- acetolactate decarboxylase, domain 2"/>
    <property type="match status" value="2"/>
</dbReference>
<dbReference type="SUPFAM" id="SSF117856">
    <property type="entry name" value="AF0104/ALDC/Ptd012-like"/>
    <property type="match status" value="1"/>
</dbReference>
<dbReference type="STRING" id="305900.GV64_21795"/>
<evidence type="ECO:0000256" key="3">
    <source>
        <dbReference type="ARBA" id="ARBA00007106"/>
    </source>
</evidence>
<dbReference type="RefSeq" id="WP_020581709.1">
    <property type="nucleotide sequence ID" value="NZ_JOJP01000001.1"/>
</dbReference>
<organism evidence="10 11">
    <name type="scientific">Endozoicomonas elysicola</name>
    <dbReference type="NCBI Taxonomy" id="305900"/>
    <lineage>
        <taxon>Bacteria</taxon>
        <taxon>Pseudomonadati</taxon>
        <taxon>Pseudomonadota</taxon>
        <taxon>Gammaproteobacteria</taxon>
        <taxon>Oceanospirillales</taxon>
        <taxon>Endozoicomonadaceae</taxon>
        <taxon>Endozoicomonas</taxon>
    </lineage>
</organism>
<dbReference type="AlphaFoldDB" id="A0A081KFS3"/>
<dbReference type="GO" id="GO:0045151">
    <property type="term" value="P:acetoin biosynthetic process"/>
    <property type="evidence" value="ECO:0007669"/>
    <property type="project" value="UniProtKB-UniRule"/>
</dbReference>
<keyword evidence="6 9" id="KW-0210">Decarboxylase</keyword>
<dbReference type="PANTHER" id="PTHR35524">
    <property type="entry name" value="ALPHA-ACETOLACTATE DECARBOXYLASE"/>
    <property type="match status" value="1"/>
</dbReference>
<evidence type="ECO:0000256" key="6">
    <source>
        <dbReference type="ARBA" id="ARBA00022793"/>
    </source>
</evidence>
<evidence type="ECO:0000256" key="5">
    <source>
        <dbReference type="ARBA" id="ARBA00020164"/>
    </source>
</evidence>
<comment type="similarity">
    <text evidence="3 9">Belongs to the alpha-acetolactate decarboxylase family.</text>
</comment>
<comment type="catalytic activity">
    <reaction evidence="1 9">
        <text>(2S)-2-acetolactate + H(+) = (R)-acetoin + CO2</text>
        <dbReference type="Rhea" id="RHEA:21580"/>
        <dbReference type="ChEBI" id="CHEBI:15378"/>
        <dbReference type="ChEBI" id="CHEBI:15686"/>
        <dbReference type="ChEBI" id="CHEBI:16526"/>
        <dbReference type="ChEBI" id="CHEBI:58476"/>
        <dbReference type="EC" id="4.1.1.5"/>
    </reaction>
</comment>
<dbReference type="PANTHER" id="PTHR35524:SF1">
    <property type="entry name" value="ALPHA-ACETOLACTATE DECARBOXYLASE"/>
    <property type="match status" value="1"/>
</dbReference>